<evidence type="ECO:0000313" key="2">
    <source>
        <dbReference type="EMBL" id="VFK21839.1"/>
    </source>
</evidence>
<evidence type="ECO:0000256" key="1">
    <source>
        <dbReference type="SAM" id="MobiDB-lite"/>
    </source>
</evidence>
<gene>
    <name evidence="2" type="ORF">BECKLFY1418C_GA0070996_11045</name>
</gene>
<feature type="region of interest" description="Disordered" evidence="1">
    <location>
        <begin position="47"/>
        <end position="78"/>
    </location>
</feature>
<protein>
    <submittedName>
        <fullName evidence="2">Uncharacterized protein</fullName>
    </submittedName>
</protein>
<proteinExistence type="predicted"/>
<name>A0A450WXV8_9GAMM</name>
<sequence>MSLPREVRKTAIGTRAKLELVLEPTKHDSLGFQALAWERGSWKLQLPEKLPKPPLGNQQNRRFVKLDSSGNAERGINK</sequence>
<organism evidence="2">
    <name type="scientific">Candidatus Kentrum sp. LFY</name>
    <dbReference type="NCBI Taxonomy" id="2126342"/>
    <lineage>
        <taxon>Bacteria</taxon>
        <taxon>Pseudomonadati</taxon>
        <taxon>Pseudomonadota</taxon>
        <taxon>Gammaproteobacteria</taxon>
        <taxon>Candidatus Kentrum</taxon>
    </lineage>
</organism>
<dbReference type="EMBL" id="CAADFN010000104">
    <property type="protein sequence ID" value="VFK21839.1"/>
    <property type="molecule type" value="Genomic_DNA"/>
</dbReference>
<accession>A0A450WXV8</accession>
<reference evidence="2" key="1">
    <citation type="submission" date="2019-02" db="EMBL/GenBank/DDBJ databases">
        <authorList>
            <person name="Gruber-Vodicka R. H."/>
            <person name="Seah K. B. B."/>
        </authorList>
    </citation>
    <scope>NUCLEOTIDE SEQUENCE</scope>
    <source>
        <strain evidence="2">BECK_BY7</strain>
    </source>
</reference>
<dbReference type="AlphaFoldDB" id="A0A450WXV8"/>